<evidence type="ECO:0000313" key="7">
    <source>
        <dbReference type="Proteomes" id="UP000444174"/>
    </source>
</evidence>
<protein>
    <submittedName>
        <fullName evidence="6">Isoprenylcysteine carboxylmethyltransferase family protein</fullName>
    </submittedName>
</protein>
<organism evidence="6 7">
    <name type="scientific">Tritonibacter litoralis</name>
    <dbReference type="NCBI Taxonomy" id="2662264"/>
    <lineage>
        <taxon>Bacteria</taxon>
        <taxon>Pseudomonadati</taxon>
        <taxon>Pseudomonadota</taxon>
        <taxon>Alphaproteobacteria</taxon>
        <taxon>Rhodobacterales</taxon>
        <taxon>Paracoccaceae</taxon>
        <taxon>Tritonibacter</taxon>
    </lineage>
</organism>
<comment type="caution">
    <text evidence="6">The sequence shown here is derived from an EMBL/GenBank/DDBJ whole genome shotgun (WGS) entry which is preliminary data.</text>
</comment>
<feature type="transmembrane region" description="Helical" evidence="5">
    <location>
        <begin position="109"/>
        <end position="135"/>
    </location>
</feature>
<dbReference type="PANTHER" id="PTHR12714:SF24">
    <property type="entry name" value="SLR1182 PROTEIN"/>
    <property type="match status" value="1"/>
</dbReference>
<dbReference type="GO" id="GO:0012505">
    <property type="term" value="C:endomembrane system"/>
    <property type="evidence" value="ECO:0007669"/>
    <property type="project" value="UniProtKB-SubCell"/>
</dbReference>
<evidence type="ECO:0000256" key="5">
    <source>
        <dbReference type="SAM" id="Phobius"/>
    </source>
</evidence>
<keyword evidence="6" id="KW-0808">Transferase</keyword>
<evidence type="ECO:0000256" key="1">
    <source>
        <dbReference type="ARBA" id="ARBA00004127"/>
    </source>
</evidence>
<evidence type="ECO:0000256" key="2">
    <source>
        <dbReference type="ARBA" id="ARBA00022692"/>
    </source>
</evidence>
<accession>A0A843YES2</accession>
<evidence type="ECO:0000256" key="3">
    <source>
        <dbReference type="ARBA" id="ARBA00022989"/>
    </source>
</evidence>
<dbReference type="Gene3D" id="1.20.120.1630">
    <property type="match status" value="1"/>
</dbReference>
<dbReference type="PANTHER" id="PTHR12714">
    <property type="entry name" value="PROTEIN-S ISOPRENYLCYSTEINE O-METHYLTRANSFERASE"/>
    <property type="match status" value="1"/>
</dbReference>
<keyword evidence="6" id="KW-0489">Methyltransferase</keyword>
<dbReference type="Pfam" id="PF04191">
    <property type="entry name" value="PEMT"/>
    <property type="match status" value="1"/>
</dbReference>
<gene>
    <name evidence="6" type="ORF">GFB49_03950</name>
</gene>
<keyword evidence="7" id="KW-1185">Reference proteome</keyword>
<name>A0A843YES2_9RHOB</name>
<keyword evidence="4 5" id="KW-0472">Membrane</keyword>
<sequence length="166" mass="19021">MLRGQQRIGPIVIKNFAKRWLDIPPVWLLLAMFSVWIQGRFLPLGPGFSGRVPPGLIWILWGCAGGLTLAAVLQMRKFRTTVHPHENATHLVTKGVFGLSRNPIYVSDVLLLLGVVAWVGSWGSFAIVALFIWVLQHRFIRGEELRLMSQFPDEWADYSKRTRRWM</sequence>
<dbReference type="AlphaFoldDB" id="A0A843YES2"/>
<feature type="transmembrane region" description="Helical" evidence="5">
    <location>
        <begin position="20"/>
        <end position="37"/>
    </location>
</feature>
<feature type="transmembrane region" description="Helical" evidence="5">
    <location>
        <begin position="57"/>
        <end position="75"/>
    </location>
</feature>
<comment type="subcellular location">
    <subcellularLocation>
        <location evidence="1">Endomembrane system</location>
        <topology evidence="1">Multi-pass membrane protein</topology>
    </subcellularLocation>
</comment>
<dbReference type="GO" id="GO:0032259">
    <property type="term" value="P:methylation"/>
    <property type="evidence" value="ECO:0007669"/>
    <property type="project" value="UniProtKB-KW"/>
</dbReference>
<keyword evidence="3 5" id="KW-1133">Transmembrane helix</keyword>
<keyword evidence="2 5" id="KW-0812">Transmembrane</keyword>
<dbReference type="Proteomes" id="UP000444174">
    <property type="component" value="Unassembled WGS sequence"/>
</dbReference>
<evidence type="ECO:0000256" key="4">
    <source>
        <dbReference type="ARBA" id="ARBA00023136"/>
    </source>
</evidence>
<proteinExistence type="predicted"/>
<dbReference type="GO" id="GO:0008168">
    <property type="term" value="F:methyltransferase activity"/>
    <property type="evidence" value="ECO:0007669"/>
    <property type="project" value="UniProtKB-KW"/>
</dbReference>
<dbReference type="EMBL" id="WIBF01000001">
    <property type="protein sequence ID" value="MQQ07599.1"/>
    <property type="molecule type" value="Genomic_DNA"/>
</dbReference>
<evidence type="ECO:0000313" key="6">
    <source>
        <dbReference type="EMBL" id="MQQ07599.1"/>
    </source>
</evidence>
<dbReference type="InterPro" id="IPR007318">
    <property type="entry name" value="Phopholipid_MeTrfase"/>
</dbReference>
<reference evidence="6 7" key="1">
    <citation type="submission" date="2019-10" db="EMBL/GenBank/DDBJ databases">
        <title>Epibacterium sp. nov., isolated from seawater.</title>
        <authorList>
            <person name="Zhang X."/>
            <person name="Li N."/>
        </authorList>
    </citation>
    <scope>NUCLEOTIDE SEQUENCE [LARGE SCALE GENOMIC DNA]</scope>
    <source>
        <strain evidence="6 7">SM1979</strain>
    </source>
</reference>